<dbReference type="SUPFAM" id="SSF56731">
    <property type="entry name" value="DNA primase core"/>
    <property type="match status" value="1"/>
</dbReference>
<dbReference type="OrthoDB" id="4524286at2"/>
<dbReference type="PROSITE" id="PS50880">
    <property type="entry name" value="TOPRIM"/>
    <property type="match status" value="1"/>
</dbReference>
<name>A0A2R7YT39_9ACTN</name>
<dbReference type="Pfam" id="PF13604">
    <property type="entry name" value="AAA_30"/>
    <property type="match status" value="1"/>
</dbReference>
<dbReference type="Gene3D" id="2.30.30.940">
    <property type="match status" value="1"/>
</dbReference>
<proteinExistence type="predicted"/>
<keyword evidence="4" id="KW-1185">Reference proteome</keyword>
<dbReference type="InterPro" id="IPR013264">
    <property type="entry name" value="DNAG_N"/>
</dbReference>
<dbReference type="InterPro" id="IPR050219">
    <property type="entry name" value="DnaG_primase"/>
</dbReference>
<evidence type="ECO:0000313" key="4">
    <source>
        <dbReference type="Proteomes" id="UP000244867"/>
    </source>
</evidence>
<dbReference type="NCBIfam" id="NF041492">
    <property type="entry name" value="MobF"/>
    <property type="match status" value="1"/>
</dbReference>
<dbReference type="GO" id="GO:0006269">
    <property type="term" value="P:DNA replication, synthesis of primer"/>
    <property type="evidence" value="ECO:0007669"/>
    <property type="project" value="TreeGrafter"/>
</dbReference>
<sequence>MSLHKLTAGSGYDYLTRQVAALDATDKGHTGLASYYAEKGETPGVWVGSGMEGLEGLDAGDIVTADHMQSLFGSGHHPLATQRTKDLDLRIGRPTSDGGVDRPTDADYKTARQLGTPYKVYENDISPFRVEVAKRIAALNEAAGLPGDWPVPAADRAKVRTEVATEFFRAEHGRDPGQGSEGARELAATIAKHSRPKTNAVAGYDLTFSPVKSVSVLWAIADPKTAAVIERAHQAAIKDALGFIESKALFTRRGTNGVRQVDVRGLVATAFTHRDSRAGDPDLHTHVAVANKVQTLDGTWLAIDGRPLHKAVVSASETYNTALERHLVDALGVRFEERPNEDARKRPVREIVGVDPDLNHRFSKRRINVEDRRKVLAAAFQATHGRPPTPVETIQLSQQATLETREAKHEPRSLAEQREAWNREAIEVLGTPQRVKQMVHGALNSKGAARSLADSAWFAKTTDRIVSTMEGSRSTWQFWHVYAEAQRQVRAANVPTNQVAQVVDLLVGEVLDGRSVSMARPWDTISEPVELRRADGASVYTQAGSDMFTSNSVLAAEQRLVDAAGRHDGYAVETSSVDLALLESTANGITLNAGQATLVREMATSGARLQLAIAPAGSGKTTAMRALASAWADGGGTIIGLAPSAAAADALRSQIDTQTDTLAKLTHSLEQDRAARESGDSNYSGMPAWVAGIDSSTLVVIDEAGMADTLSLAAAVSYILERGGSVRLIGDDQQLSAIGAGGVLRDIQATHGALQLTELVRFKDPAEGAASLALREGKTEALGFYLDRGRVHVGDLATMTEDVFAAWQADRAKGLDSIMLAPTRDLVSELNQQARAHRLDGVHPATLGRVRRLADGNEASVGELIITRENDRRLRTSATDWVKNGDRWSVLEVHDSGDLTVQHTRHGRTVRLPADYVAKATELGYACTLHTAQGVTADSMHGLATGSESRQQLYTMMTRGAHANHVYLEVVGDGDPHSVIHPTLVRPLTSTDILEAMLACDAAPRSATSLVREQADPATRLGEATQRYIDSLYVAAEDLLRHDTFPGAPTSPDGTANGTGVGPVNMVDALDSAVETLVPGLSDEAAWPTLRAHLLLLGAAGENPVAALQAAAGERELSTARDRAAVLDWRLDASGLRNAGAGPLPWMPGIPARLANDPHWGAYLAQRSHLVEEIARQVRTRATAQAEQGGLPAWAQNGIRPEAATVANVEVWRAAMQVPVDDRRPTGAPQMQKASATWQRRLNKAVTGDHTPALKEWRQLLYSLAPQVKDDEFTPLLAERLAAMSRAGVTAHELLRTATAADHPAGPLPDDHAAAAIWWRMARQLTPAVAAQVGDGSHGEAVTTEWTPRLVELFGPERAASIQASAWWPALVSNVDHGVQRGWQVDVLLGAGRAPLGTSNDGWDDSFDGIDECQALVWRTSIALETAPDEHAHEVHFDEPPADLWDGVQPDPETLVDHTLDHPLDAASDADWGDWPLPEDPGPDPDYGPLPDSGAFDHLVDEHLVDQLEAHRADGVDAADDLGEDIDHDDFVESDLTLASYIRDLGGTPLEPTDADIRLMYQRAEEWHESPVTRERMLEINDLSQAFFEAKFADSWGRDYLTGRFGLDLAGDQRFRPGQAPAGWTNLVDHLRRQGVSDTEMVATGVASVASTGRLIDRFRDRVMFPVIDQGDVLGFVGRRRPDLTDADKGGPKYLNTADTPLFHKGGQLFGVVDELLDEGAVPVIVEGPMDAVAVTLASHGLYLGVAPLGTSLTDEQAAQLAVIGRDPIVATDADLAGQVAAERDFWLLTPHGLDPGYARFPDGLDPADLLAQRGPAALTAAIASGQPAFRSLGDQLLTERLDNLSPEAARLAAMRVISARPSRAWTPGVTQVRARLQLSQMRARRDLRDAVKSWDADPRKAALAELHKSSDVRARLSAAAEKTPVERWAPLARELDPRLLEQGDWPATAAILQDAHGQGQDVGAASRAIVAERPLGESPARDLRYRIVSRLDLPIDTGETGPSAGPTAAGRAQGASRDRTDTNRPRPGRRGTPRR</sequence>
<dbReference type="PANTHER" id="PTHR30313:SF2">
    <property type="entry name" value="DNA PRIMASE"/>
    <property type="match status" value="1"/>
</dbReference>
<dbReference type="CDD" id="cd18809">
    <property type="entry name" value="SF1_C_RecD"/>
    <property type="match status" value="1"/>
</dbReference>
<feature type="compositionally biased region" description="Basic residues" evidence="1">
    <location>
        <begin position="2027"/>
        <end position="2036"/>
    </location>
</feature>
<dbReference type="GO" id="GO:0005737">
    <property type="term" value="C:cytoplasm"/>
    <property type="evidence" value="ECO:0007669"/>
    <property type="project" value="TreeGrafter"/>
</dbReference>
<dbReference type="Proteomes" id="UP000244867">
    <property type="component" value="Unassembled WGS sequence"/>
</dbReference>
<comment type="caution">
    <text evidence="3">The sequence shown here is derived from an EMBL/GenBank/DDBJ whole genome shotgun (WGS) entry which is preliminary data.</text>
</comment>
<dbReference type="InterPro" id="IPR027417">
    <property type="entry name" value="P-loop_NTPase"/>
</dbReference>
<dbReference type="Gene3D" id="3.90.980.10">
    <property type="entry name" value="DNA primase, catalytic core, N-terminal domain"/>
    <property type="match status" value="1"/>
</dbReference>
<dbReference type="Gene3D" id="3.40.50.300">
    <property type="entry name" value="P-loop containing nucleotide triphosphate hydrolases"/>
    <property type="match status" value="2"/>
</dbReference>
<dbReference type="SUPFAM" id="SSF52540">
    <property type="entry name" value="P-loop containing nucleoside triphosphate hydrolases"/>
    <property type="match status" value="2"/>
</dbReference>
<dbReference type="Pfam" id="PF08275">
    <property type="entry name" value="DNAG_N"/>
    <property type="match status" value="1"/>
</dbReference>
<dbReference type="Pfam" id="PF08751">
    <property type="entry name" value="TrwC"/>
    <property type="match status" value="1"/>
</dbReference>
<dbReference type="RefSeq" id="WP_108346122.1">
    <property type="nucleotide sequence ID" value="NZ_PYXZ01000010.1"/>
</dbReference>
<reference evidence="3 4" key="1">
    <citation type="submission" date="2018-03" db="EMBL/GenBank/DDBJ databases">
        <authorList>
            <person name="Keele B.F."/>
        </authorList>
    </citation>
    <scope>NUCLEOTIDE SEQUENCE [LARGE SCALE GENOMIC DNA]</scope>
    <source>
        <strain evidence="3 4">IB-3</strain>
    </source>
</reference>
<gene>
    <name evidence="3" type="ORF">C7S10_19195</name>
</gene>
<evidence type="ECO:0000259" key="2">
    <source>
        <dbReference type="PROSITE" id="PS50880"/>
    </source>
</evidence>
<dbReference type="Pfam" id="PF13155">
    <property type="entry name" value="Toprim_2"/>
    <property type="match status" value="1"/>
</dbReference>
<dbReference type="InterPro" id="IPR034151">
    <property type="entry name" value="TOPRIM_DnaG_bac"/>
</dbReference>
<organism evidence="3 4">
    <name type="scientific">Nocardioides currus</name>
    <dbReference type="NCBI Taxonomy" id="2133958"/>
    <lineage>
        <taxon>Bacteria</taxon>
        <taxon>Bacillati</taxon>
        <taxon>Actinomycetota</taxon>
        <taxon>Actinomycetes</taxon>
        <taxon>Propionibacteriales</taxon>
        <taxon>Nocardioidaceae</taxon>
        <taxon>Nocardioides</taxon>
    </lineage>
</organism>
<accession>A0A2R7YT39</accession>
<evidence type="ECO:0000313" key="3">
    <source>
        <dbReference type="EMBL" id="PUA79550.1"/>
    </source>
</evidence>
<dbReference type="CDD" id="cd03364">
    <property type="entry name" value="TOPRIM_DnaG_primases"/>
    <property type="match status" value="1"/>
</dbReference>
<dbReference type="InterPro" id="IPR037068">
    <property type="entry name" value="DNA_primase_core_N_sf"/>
</dbReference>
<evidence type="ECO:0000256" key="1">
    <source>
        <dbReference type="SAM" id="MobiDB-lite"/>
    </source>
</evidence>
<dbReference type="Gene3D" id="3.40.1360.10">
    <property type="match status" value="1"/>
</dbReference>
<protein>
    <submittedName>
        <fullName evidence="3">Transfer protein Tra</fullName>
    </submittedName>
</protein>
<feature type="region of interest" description="Disordered" evidence="1">
    <location>
        <begin position="1995"/>
        <end position="2036"/>
    </location>
</feature>
<dbReference type="PANTHER" id="PTHR30313">
    <property type="entry name" value="DNA PRIMASE"/>
    <property type="match status" value="1"/>
</dbReference>
<dbReference type="InterPro" id="IPR014862">
    <property type="entry name" value="TrwC"/>
</dbReference>
<feature type="domain" description="Toprim" evidence="2">
    <location>
        <begin position="1721"/>
        <end position="1804"/>
    </location>
</feature>
<dbReference type="EMBL" id="PYXZ01000010">
    <property type="protein sequence ID" value="PUA79550.1"/>
    <property type="molecule type" value="Genomic_DNA"/>
</dbReference>
<dbReference type="SMART" id="SM00493">
    <property type="entry name" value="TOPRIM"/>
    <property type="match status" value="1"/>
</dbReference>
<dbReference type="InterPro" id="IPR006171">
    <property type="entry name" value="TOPRIM_dom"/>
</dbReference>
<dbReference type="SUPFAM" id="SSF55464">
    <property type="entry name" value="Origin of replication-binding domain, RBD-like"/>
    <property type="match status" value="1"/>
</dbReference>